<sequence length="85" mass="9436">MFGAASQSFPFSNSGNLLTTTQPLINDSLYRDHHPDVNGRGDLESKPRLLTQRPYYIQASVDAVLHLTFPELAVSRRSKDLSFAG</sequence>
<comment type="caution">
    <text evidence="1">The sequence shown here is derived from an EMBL/GenBank/DDBJ whole genome shotgun (WGS) entry which is preliminary data.</text>
</comment>
<dbReference type="AlphaFoldDB" id="A0A0M9F3B6"/>
<keyword evidence="2" id="KW-1185">Reference proteome</keyword>
<reference evidence="1 2" key="1">
    <citation type="submission" date="2015-04" db="EMBL/GenBank/DDBJ databases">
        <title>The draft genome sequence of Fusarium langsethiae, a T-2/HT-2 mycotoxin producer.</title>
        <authorList>
            <person name="Lysoe E."/>
            <person name="Divon H.H."/>
            <person name="Terzi V."/>
            <person name="Orru L."/>
            <person name="Lamontanara A."/>
            <person name="Kolseth A.-K."/>
            <person name="Frandsen R.J."/>
            <person name="Nielsen K."/>
            <person name="Thrane U."/>
        </authorList>
    </citation>
    <scope>NUCLEOTIDE SEQUENCE [LARGE SCALE GENOMIC DNA]</scope>
    <source>
        <strain evidence="1 2">Fl201059</strain>
    </source>
</reference>
<dbReference type="EMBL" id="JXCE01000018">
    <property type="protein sequence ID" value="KPA45070.1"/>
    <property type="molecule type" value="Genomic_DNA"/>
</dbReference>
<protein>
    <submittedName>
        <fullName evidence="1">Uncharacterized protein</fullName>
    </submittedName>
</protein>
<name>A0A0M9F3B6_FUSLA</name>
<gene>
    <name evidence="1" type="ORF">FLAG1_02049</name>
</gene>
<evidence type="ECO:0000313" key="2">
    <source>
        <dbReference type="Proteomes" id="UP000037904"/>
    </source>
</evidence>
<dbReference type="Proteomes" id="UP000037904">
    <property type="component" value="Unassembled WGS sequence"/>
</dbReference>
<organism evidence="1 2">
    <name type="scientific">Fusarium langsethiae</name>
    <dbReference type="NCBI Taxonomy" id="179993"/>
    <lineage>
        <taxon>Eukaryota</taxon>
        <taxon>Fungi</taxon>
        <taxon>Dikarya</taxon>
        <taxon>Ascomycota</taxon>
        <taxon>Pezizomycotina</taxon>
        <taxon>Sordariomycetes</taxon>
        <taxon>Hypocreomycetidae</taxon>
        <taxon>Hypocreales</taxon>
        <taxon>Nectriaceae</taxon>
        <taxon>Fusarium</taxon>
    </lineage>
</organism>
<proteinExistence type="predicted"/>
<evidence type="ECO:0000313" key="1">
    <source>
        <dbReference type="EMBL" id="KPA45070.1"/>
    </source>
</evidence>
<accession>A0A0M9F3B6</accession>